<proteinExistence type="predicted"/>
<gene>
    <name evidence="2" type="ORF">MELLADRAFT_72562</name>
</gene>
<protein>
    <submittedName>
        <fullName evidence="2">Uncharacterized protein</fullName>
    </submittedName>
</protein>
<name>F4RW09_MELLP</name>
<dbReference type="GeneID" id="18932133"/>
<keyword evidence="3" id="KW-1185">Reference proteome</keyword>
<evidence type="ECO:0000313" key="3">
    <source>
        <dbReference type="Proteomes" id="UP000001072"/>
    </source>
</evidence>
<dbReference type="AlphaFoldDB" id="F4RW09"/>
<dbReference type="KEGG" id="mlr:MELLADRAFT_72562"/>
<organism evidence="3">
    <name type="scientific">Melampsora larici-populina (strain 98AG31 / pathotype 3-4-7)</name>
    <name type="common">Poplar leaf rust fungus</name>
    <dbReference type="NCBI Taxonomy" id="747676"/>
    <lineage>
        <taxon>Eukaryota</taxon>
        <taxon>Fungi</taxon>
        <taxon>Dikarya</taxon>
        <taxon>Basidiomycota</taxon>
        <taxon>Pucciniomycotina</taxon>
        <taxon>Pucciniomycetes</taxon>
        <taxon>Pucciniales</taxon>
        <taxon>Melampsoraceae</taxon>
        <taxon>Melampsora</taxon>
    </lineage>
</organism>
<feature type="compositionally biased region" description="Polar residues" evidence="1">
    <location>
        <begin position="176"/>
        <end position="188"/>
    </location>
</feature>
<reference evidence="3" key="1">
    <citation type="journal article" date="2011" name="Proc. Natl. Acad. Sci. U.S.A.">
        <title>Obligate biotrophy features unraveled by the genomic analysis of rust fungi.</title>
        <authorList>
            <person name="Duplessis S."/>
            <person name="Cuomo C.A."/>
            <person name="Lin Y.-C."/>
            <person name="Aerts A."/>
            <person name="Tisserant E."/>
            <person name="Veneault-Fourrey C."/>
            <person name="Joly D.L."/>
            <person name="Hacquard S."/>
            <person name="Amselem J."/>
            <person name="Cantarel B.L."/>
            <person name="Chiu R."/>
            <person name="Coutinho P.M."/>
            <person name="Feau N."/>
            <person name="Field M."/>
            <person name="Frey P."/>
            <person name="Gelhaye E."/>
            <person name="Goldberg J."/>
            <person name="Grabherr M.G."/>
            <person name="Kodira C.D."/>
            <person name="Kohler A."/>
            <person name="Kuees U."/>
            <person name="Lindquist E.A."/>
            <person name="Lucas S.M."/>
            <person name="Mago R."/>
            <person name="Mauceli E."/>
            <person name="Morin E."/>
            <person name="Murat C."/>
            <person name="Pangilinan J.L."/>
            <person name="Park R."/>
            <person name="Pearson M."/>
            <person name="Quesneville H."/>
            <person name="Rouhier N."/>
            <person name="Sakthikumar S."/>
            <person name="Salamov A.A."/>
            <person name="Schmutz J."/>
            <person name="Selles B."/>
            <person name="Shapiro H."/>
            <person name="Tanguay P."/>
            <person name="Tuskan G.A."/>
            <person name="Henrissat B."/>
            <person name="Van de Peer Y."/>
            <person name="Rouze P."/>
            <person name="Ellis J.G."/>
            <person name="Dodds P.N."/>
            <person name="Schein J.E."/>
            <person name="Zhong S."/>
            <person name="Hamelin R.C."/>
            <person name="Grigoriev I.V."/>
            <person name="Szabo L.J."/>
            <person name="Martin F."/>
        </authorList>
    </citation>
    <scope>NUCLEOTIDE SEQUENCE [LARGE SCALE GENOMIC DNA]</scope>
    <source>
        <strain evidence="3">98AG31 / pathotype 3-4-7</strain>
    </source>
</reference>
<evidence type="ECO:0000313" key="2">
    <source>
        <dbReference type="EMBL" id="EGG03452.1"/>
    </source>
</evidence>
<feature type="region of interest" description="Disordered" evidence="1">
    <location>
        <begin position="161"/>
        <end position="243"/>
    </location>
</feature>
<accession>F4RW09</accession>
<evidence type="ECO:0000256" key="1">
    <source>
        <dbReference type="SAM" id="MobiDB-lite"/>
    </source>
</evidence>
<dbReference type="Proteomes" id="UP000001072">
    <property type="component" value="Unassembled WGS sequence"/>
</dbReference>
<dbReference type="RefSeq" id="XP_007413246.1">
    <property type="nucleotide sequence ID" value="XM_007413184.1"/>
</dbReference>
<feature type="region of interest" description="Disordered" evidence="1">
    <location>
        <begin position="48"/>
        <end position="128"/>
    </location>
</feature>
<dbReference type="EMBL" id="GL883124">
    <property type="protein sequence ID" value="EGG03452.1"/>
    <property type="molecule type" value="Genomic_DNA"/>
</dbReference>
<feature type="compositionally biased region" description="Polar residues" evidence="1">
    <location>
        <begin position="62"/>
        <end position="81"/>
    </location>
</feature>
<dbReference type="VEuPathDB" id="FungiDB:MELLADRAFT_72562"/>
<dbReference type="InParanoid" id="F4RW09"/>
<sequence length="327" mass="36706">MTTPLREALVCLTNVEPKLCHGMAELQVCLVPAVRTSLKSVVDSLRATPTSNRVPHSPSLAFRSNSQGSSTTYNTTESSPSPEIKYLGRNESPGDGQTSRYQSRRGRRQTPPTVVIEDKEDTPPKIASRCPIFSHNILNDITSPEPPSIILPTRQANNFLDSMSDLPDVDGDEPHTSQNNIRSTSISDLNRHEGVNTYVPPPAGNNEDITPDSSPLPLPAPTEDEAPNPKRRSKKTGLWPPSDMPMKTMTQWHLAHTSQTGKKEVWDSFFAPAYKWDRTAMFRYIRWINKVSKDRWADWYEQCERDQVEATFDAARKTFASELESAR</sequence>
<dbReference type="HOGENOM" id="CLU_850147_0_0_1"/>